<dbReference type="SUPFAM" id="SSF55383">
    <property type="entry name" value="Copper amine oxidase, domain N"/>
    <property type="match status" value="2"/>
</dbReference>
<sequence>MWSKRIVTIFVMIICLLQVTVIPVSAANYNGQNIKEVKDIQIVVDGEKLSLDGVYPILQNKRTLIPLRTVFESMGAVVDWNEEEKSVFAVRAGQAIQLKINETEAMVGDEVISLDVPATLYNGRTYIPLRFVGEAYGGIVDWNDQSRLITISLPEDQVHELIDSTFMLNDKPLDSEIIPIYKNGRNYVSVEAILDGLHNDIYWTREGNQINVQLDGATMTLFVGETYAFVNGERIQTTEFPIEYKGEVLAPVRFIVEAFGGIAHYIIENKTTYIYINRPKFKTSFLTEEDRQIVTPIDVPGVSLVGNRRLMVSDNPEILDKQTITENSTVLWHDEVKSDESSVEHRVFGWHINNLDDKVKIGITIENLSQTNNIEIKGLEGVNRSSSNGWANYDVGLPIAETVLTDKLTQVKLDKTIVNQGEIVVMQEFTVNKDYLLGFLDDFTVERNSGDGPLHYKVRTVITQDNTSLSEIIGKPTKLDLERPHPRGTWQGVELEAKLPTYQVDNEPVAYSFSNGQTDNVYSETTSFMKEDGVIKNTGHYGAVYKVIIPITNPTGEEKTVRISMGGRGGLYNGAVKTSEGVFISPILEPMVDTVKVIDYEINGTEDVIELEVMHAGGAALAMALEISTVE</sequence>
<proteinExistence type="predicted"/>
<evidence type="ECO:0000313" key="3">
    <source>
        <dbReference type="Proteomes" id="UP000095209"/>
    </source>
</evidence>
<comment type="caution">
    <text evidence="2">The sequence shown here is derived from an EMBL/GenBank/DDBJ whole genome shotgun (WGS) entry which is preliminary data.</text>
</comment>
<dbReference type="Proteomes" id="UP000095209">
    <property type="component" value="Unassembled WGS sequence"/>
</dbReference>
<dbReference type="InterPro" id="IPR036582">
    <property type="entry name" value="Mao_N_sf"/>
</dbReference>
<reference evidence="2 3" key="1">
    <citation type="submission" date="2016-08" db="EMBL/GenBank/DDBJ databases">
        <title>Genome of Bacillus solimangrovi GH2-4.</title>
        <authorList>
            <person name="Lim S."/>
            <person name="Kim B.-C."/>
        </authorList>
    </citation>
    <scope>NUCLEOTIDE SEQUENCE [LARGE SCALE GENOMIC DNA]</scope>
    <source>
        <strain evidence="2 3">GH2-4</strain>
    </source>
</reference>
<dbReference type="AlphaFoldDB" id="A0A1E5LEI8"/>
<dbReference type="RefSeq" id="WP_069717500.1">
    <property type="nucleotide sequence ID" value="NZ_MJEH01000027.1"/>
</dbReference>
<feature type="domain" description="Copper amine oxidase-like N-terminal" evidence="1">
    <location>
        <begin position="43"/>
        <end position="151"/>
    </location>
</feature>
<evidence type="ECO:0000259" key="1">
    <source>
        <dbReference type="Pfam" id="PF07833"/>
    </source>
</evidence>
<organism evidence="2 3">
    <name type="scientific">Bacillus solimangrovi</name>
    <dbReference type="NCBI Taxonomy" id="1305675"/>
    <lineage>
        <taxon>Bacteria</taxon>
        <taxon>Bacillati</taxon>
        <taxon>Bacillota</taxon>
        <taxon>Bacilli</taxon>
        <taxon>Bacillales</taxon>
        <taxon>Bacillaceae</taxon>
        <taxon>Bacillus</taxon>
    </lineage>
</organism>
<dbReference type="OrthoDB" id="2519728at2"/>
<feature type="domain" description="Copper amine oxidase-like N-terminal" evidence="1">
    <location>
        <begin position="168"/>
        <end position="274"/>
    </location>
</feature>
<dbReference type="Pfam" id="PF07833">
    <property type="entry name" value="Cu_amine_oxidN1"/>
    <property type="match status" value="2"/>
</dbReference>
<evidence type="ECO:0000313" key="2">
    <source>
        <dbReference type="EMBL" id="OEH92498.1"/>
    </source>
</evidence>
<protein>
    <recommendedName>
        <fullName evidence="1">Copper amine oxidase-like N-terminal domain-containing protein</fullName>
    </recommendedName>
</protein>
<keyword evidence="3" id="KW-1185">Reference proteome</keyword>
<dbReference type="EMBL" id="MJEH01000027">
    <property type="protein sequence ID" value="OEH92498.1"/>
    <property type="molecule type" value="Genomic_DNA"/>
</dbReference>
<gene>
    <name evidence="2" type="ORF">BFG57_15695</name>
</gene>
<dbReference type="STRING" id="1305675.BFG57_15695"/>
<accession>A0A1E5LEI8</accession>
<dbReference type="Gene3D" id="3.30.457.10">
    <property type="entry name" value="Copper amine oxidase-like, N-terminal domain"/>
    <property type="match status" value="2"/>
</dbReference>
<name>A0A1E5LEI8_9BACI</name>
<dbReference type="InterPro" id="IPR012854">
    <property type="entry name" value="Cu_amine_oxidase-like_N"/>
</dbReference>